<dbReference type="PANTHER" id="PTHR47481">
    <property type="match status" value="1"/>
</dbReference>
<feature type="region of interest" description="Disordered" evidence="1">
    <location>
        <begin position="245"/>
        <end position="268"/>
    </location>
</feature>
<accession>A0A833XRL0</accession>
<gene>
    <name evidence="2" type="ORF">F2P56_007557</name>
</gene>
<dbReference type="AlphaFoldDB" id="A0A833XRL0"/>
<evidence type="ECO:0000256" key="1">
    <source>
        <dbReference type="SAM" id="MobiDB-lite"/>
    </source>
</evidence>
<reference evidence="2" key="2">
    <citation type="submission" date="2020-03" db="EMBL/GenBank/DDBJ databases">
        <title>Walnut 2.0.</title>
        <authorList>
            <person name="Marrano A."/>
            <person name="Britton M."/>
            <person name="Zimin A.V."/>
            <person name="Zaini P.A."/>
            <person name="Workman R."/>
            <person name="Puiu D."/>
            <person name="Bianco L."/>
            <person name="Allen B.J."/>
            <person name="Troggio M."/>
            <person name="Leslie C.A."/>
            <person name="Timp W."/>
            <person name="Dendekar A."/>
            <person name="Salzberg S.L."/>
            <person name="Neale D.B."/>
        </authorList>
    </citation>
    <scope>NUCLEOTIDE SEQUENCE</scope>
    <source>
        <tissue evidence="2">Leaves</tissue>
    </source>
</reference>
<dbReference type="PANTHER" id="PTHR47481:SF10">
    <property type="entry name" value="COPIA-LIKE POLYPROTEIN_RETROTRANSPOSON"/>
    <property type="match status" value="1"/>
</dbReference>
<protein>
    <submittedName>
        <fullName evidence="2">Uncharacterized protein</fullName>
    </submittedName>
</protein>
<dbReference type="Pfam" id="PF14223">
    <property type="entry name" value="Retrotran_gag_2"/>
    <property type="match status" value="1"/>
</dbReference>
<sequence>MTHVIQTQFQLATLKKGAESINAYYHKAKSLSASLSAAGNPLSQSQFTVYLLARLGSDYESVISSITTRPEPLSAPQIYSYLLNHESRLAHQHQSLLSASPISANAAGLSFRSPMAAGQSSRGRTPFRGGRRGRGSGHGSHMAQSSNPFSSRSDSRPTCQVCQKVGHTALQCYNRFNQTYQSPPPSSFRANFTSLPPSGPPSNYWFPDIVATNHFTSDFANLNLDSMPYLGPDHVSIGDGSTLPIQNTGSGQLNTGFTNQGGASSGSR</sequence>
<dbReference type="EMBL" id="LIHL02000003">
    <property type="protein sequence ID" value="KAF5475787.1"/>
    <property type="molecule type" value="Genomic_DNA"/>
</dbReference>
<feature type="region of interest" description="Disordered" evidence="1">
    <location>
        <begin position="114"/>
        <end position="155"/>
    </location>
</feature>
<proteinExistence type="predicted"/>
<organism evidence="2 3">
    <name type="scientific">Juglans regia</name>
    <name type="common">English walnut</name>
    <dbReference type="NCBI Taxonomy" id="51240"/>
    <lineage>
        <taxon>Eukaryota</taxon>
        <taxon>Viridiplantae</taxon>
        <taxon>Streptophyta</taxon>
        <taxon>Embryophyta</taxon>
        <taxon>Tracheophyta</taxon>
        <taxon>Spermatophyta</taxon>
        <taxon>Magnoliopsida</taxon>
        <taxon>eudicotyledons</taxon>
        <taxon>Gunneridae</taxon>
        <taxon>Pentapetalae</taxon>
        <taxon>rosids</taxon>
        <taxon>fabids</taxon>
        <taxon>Fagales</taxon>
        <taxon>Juglandaceae</taxon>
        <taxon>Juglans</taxon>
    </lineage>
</organism>
<comment type="caution">
    <text evidence="2">The sequence shown here is derived from an EMBL/GenBank/DDBJ whole genome shotgun (WGS) entry which is preliminary data.</text>
</comment>
<evidence type="ECO:0000313" key="2">
    <source>
        <dbReference type="EMBL" id="KAF5475787.1"/>
    </source>
</evidence>
<dbReference type="Gramene" id="Jr03_20930_p1">
    <property type="protein sequence ID" value="cds.Jr03_20930_p1"/>
    <property type="gene ID" value="Jr03_20930"/>
</dbReference>
<name>A0A833XRL0_JUGRE</name>
<dbReference type="Proteomes" id="UP000619265">
    <property type="component" value="Unassembled WGS sequence"/>
</dbReference>
<evidence type="ECO:0000313" key="3">
    <source>
        <dbReference type="Proteomes" id="UP000619265"/>
    </source>
</evidence>
<reference evidence="2" key="1">
    <citation type="submission" date="2015-10" db="EMBL/GenBank/DDBJ databases">
        <authorList>
            <person name="Martinez-Garcia P.J."/>
            <person name="Crepeau M.W."/>
            <person name="Puiu D."/>
            <person name="Gonzalez-Ibeas D."/>
            <person name="Whalen J."/>
            <person name="Stevens K."/>
            <person name="Paul R."/>
            <person name="Butterfield T."/>
            <person name="Britton M."/>
            <person name="Reagan R."/>
            <person name="Chakraborty S."/>
            <person name="Walawage S.L."/>
            <person name="Vasquez-Gross H.A."/>
            <person name="Cardeno C."/>
            <person name="Famula R."/>
            <person name="Pratt K."/>
            <person name="Kuruganti S."/>
            <person name="Aradhya M.K."/>
            <person name="Leslie C.A."/>
            <person name="Dandekar A.M."/>
            <person name="Salzberg S.L."/>
            <person name="Wegrzyn J.L."/>
            <person name="Langley C.H."/>
            <person name="Neale D.B."/>
        </authorList>
    </citation>
    <scope>NUCLEOTIDE SEQUENCE</scope>
    <source>
        <tissue evidence="2">Leaves</tissue>
    </source>
</reference>